<keyword evidence="5" id="KW-0677">Repeat</keyword>
<dbReference type="Pfam" id="PF13895">
    <property type="entry name" value="Ig_2"/>
    <property type="match status" value="1"/>
</dbReference>
<keyword evidence="9" id="KW-0325">Glycoprotein</keyword>
<gene>
    <name evidence="15" type="primary">LOC111814456</name>
</gene>
<dbReference type="GeneID" id="111814456"/>
<evidence type="ECO:0000256" key="6">
    <source>
        <dbReference type="ARBA" id="ARBA00022989"/>
    </source>
</evidence>
<evidence type="ECO:0000256" key="11">
    <source>
        <dbReference type="SAM" id="MobiDB-lite"/>
    </source>
</evidence>
<evidence type="ECO:0000313" key="15">
    <source>
        <dbReference type="RefSeq" id="XP_023563749.1"/>
    </source>
</evidence>
<evidence type="ECO:0000256" key="8">
    <source>
        <dbReference type="ARBA" id="ARBA00023157"/>
    </source>
</evidence>
<dbReference type="AlphaFoldDB" id="A0A6P6DUI4"/>
<accession>A0A6P6DUI4</accession>
<dbReference type="Gene3D" id="2.60.40.10">
    <property type="entry name" value="Immunoglobulins"/>
    <property type="match status" value="2"/>
</dbReference>
<dbReference type="SUPFAM" id="SSF48726">
    <property type="entry name" value="Immunoglobulin"/>
    <property type="match status" value="2"/>
</dbReference>
<keyword evidence="4 13" id="KW-0732">Signal</keyword>
<name>A0A6P6DUI4_OCTDE</name>
<evidence type="ECO:0000256" key="7">
    <source>
        <dbReference type="ARBA" id="ARBA00023136"/>
    </source>
</evidence>
<evidence type="ECO:0000256" key="3">
    <source>
        <dbReference type="ARBA" id="ARBA00022692"/>
    </source>
</evidence>
<evidence type="ECO:0000313" key="14">
    <source>
        <dbReference type="Proteomes" id="UP000515203"/>
    </source>
</evidence>
<feature type="chain" id="PRO_5027694564" evidence="13">
    <location>
        <begin position="20"/>
        <end position="312"/>
    </location>
</feature>
<evidence type="ECO:0000256" key="4">
    <source>
        <dbReference type="ARBA" id="ARBA00022729"/>
    </source>
</evidence>
<keyword evidence="3 12" id="KW-0812">Transmembrane</keyword>
<dbReference type="InParanoid" id="A0A6P6DUI4"/>
<dbReference type="Proteomes" id="UP000515203">
    <property type="component" value="Unplaced"/>
</dbReference>
<evidence type="ECO:0000256" key="13">
    <source>
        <dbReference type="SAM" id="SignalP"/>
    </source>
</evidence>
<feature type="region of interest" description="Disordered" evidence="11">
    <location>
        <begin position="205"/>
        <end position="240"/>
    </location>
</feature>
<evidence type="ECO:0000256" key="9">
    <source>
        <dbReference type="ARBA" id="ARBA00023180"/>
    </source>
</evidence>
<evidence type="ECO:0000256" key="1">
    <source>
        <dbReference type="ARBA" id="ARBA00004162"/>
    </source>
</evidence>
<proteinExistence type="predicted"/>
<organism evidence="14 15">
    <name type="scientific">Octodon degus</name>
    <name type="common">Degu</name>
    <name type="synonym">Sciurus degus</name>
    <dbReference type="NCBI Taxonomy" id="10160"/>
    <lineage>
        <taxon>Eukaryota</taxon>
        <taxon>Metazoa</taxon>
        <taxon>Chordata</taxon>
        <taxon>Craniata</taxon>
        <taxon>Vertebrata</taxon>
        <taxon>Euteleostomi</taxon>
        <taxon>Mammalia</taxon>
        <taxon>Eutheria</taxon>
        <taxon>Euarchontoglires</taxon>
        <taxon>Glires</taxon>
        <taxon>Rodentia</taxon>
        <taxon>Hystricomorpha</taxon>
        <taxon>Octodontidae</taxon>
        <taxon>Octodon</taxon>
    </lineage>
</organism>
<keyword evidence="14" id="KW-1185">Reference proteome</keyword>
<keyword evidence="2" id="KW-1003">Cell membrane</keyword>
<evidence type="ECO:0000256" key="5">
    <source>
        <dbReference type="ARBA" id="ARBA00022737"/>
    </source>
</evidence>
<dbReference type="InterPro" id="IPR013783">
    <property type="entry name" value="Ig-like_fold"/>
</dbReference>
<dbReference type="GO" id="GO:0002764">
    <property type="term" value="P:immune response-regulating signaling pathway"/>
    <property type="evidence" value="ECO:0007669"/>
    <property type="project" value="TreeGrafter"/>
</dbReference>
<protein>
    <submittedName>
        <fullName evidence="15">Leukocyte immunoglobulin-like receptor subfamily A member 5</fullName>
    </submittedName>
</protein>
<dbReference type="GO" id="GO:0005886">
    <property type="term" value="C:plasma membrane"/>
    <property type="evidence" value="ECO:0007669"/>
    <property type="project" value="UniProtKB-SubCell"/>
</dbReference>
<evidence type="ECO:0000256" key="12">
    <source>
        <dbReference type="SAM" id="Phobius"/>
    </source>
</evidence>
<feature type="transmembrane region" description="Helical" evidence="12">
    <location>
        <begin position="288"/>
        <end position="307"/>
    </location>
</feature>
<dbReference type="FunFam" id="2.60.40.10:FF:000049">
    <property type="entry name" value="Leukocyte immunoglobulin-like receptor subfamily B member 1"/>
    <property type="match status" value="2"/>
</dbReference>
<dbReference type="RefSeq" id="XP_023563749.1">
    <property type="nucleotide sequence ID" value="XM_023707981.1"/>
</dbReference>
<evidence type="ECO:0000256" key="2">
    <source>
        <dbReference type="ARBA" id="ARBA00022475"/>
    </source>
</evidence>
<keyword evidence="6 12" id="KW-1133">Transmembrane helix</keyword>
<dbReference type="InterPro" id="IPR050412">
    <property type="entry name" value="Ig-like_Receptors_ImmuneReg"/>
</dbReference>
<feature type="signal peptide" evidence="13">
    <location>
        <begin position="1"/>
        <end position="19"/>
    </location>
</feature>
<dbReference type="PANTHER" id="PTHR11738">
    <property type="entry name" value="MHC CLASS I NK CELL RECEPTOR"/>
    <property type="match status" value="1"/>
</dbReference>
<feature type="compositionally biased region" description="Polar residues" evidence="11">
    <location>
        <begin position="215"/>
        <end position="231"/>
    </location>
</feature>
<sequence length="312" mass="34033">MPMVPVLLCLGSLPKPTLWAMPGAVIARGSSVSIWCQGTLGAQKYRLYREGRWKTSELSISLDKAEFFIPFMTKDDAGRYHCFYRSPAGLSQHSEPLELVVTGVYSKPSLSALPGPVVTSGGNVTLQCGSQRRFDRFILTKEGGDKPAWTQNSQLPNRHFEALFPVGPVFPGHNWAFRCYGSDRRNPQVWSTPSDTLELLVSESLDPSAQPPPVSSTGPSGIPTLTLSTQLPRRRVPGSLPSILSPGSLESLSPSQSSFQTQHHWCPEAMTSRADITHAQGPGRNLNVLTWVFVASLLLLTLLALQVRGAQV</sequence>
<comment type="subcellular location">
    <subcellularLocation>
        <location evidence="1">Cell membrane</location>
        <topology evidence="1">Single-pass membrane protein</topology>
    </subcellularLocation>
</comment>
<dbReference type="OrthoDB" id="9808644at2759"/>
<dbReference type="InterPro" id="IPR036179">
    <property type="entry name" value="Ig-like_dom_sf"/>
</dbReference>
<evidence type="ECO:0000256" key="10">
    <source>
        <dbReference type="ARBA" id="ARBA00023319"/>
    </source>
</evidence>
<keyword evidence="7 12" id="KW-0472">Membrane</keyword>
<reference evidence="15" key="1">
    <citation type="submission" date="2025-08" db="UniProtKB">
        <authorList>
            <consortium name="RefSeq"/>
        </authorList>
    </citation>
    <scope>IDENTIFICATION</scope>
</reference>
<keyword evidence="10" id="KW-0393">Immunoglobulin domain</keyword>
<dbReference type="PANTHER" id="PTHR11738:SF179">
    <property type="entry name" value="LEUKOCYTE IMMUNOGLOBULIN-LIKE RECEPTOR SUBFAMILY A MEMBER 5"/>
    <property type="match status" value="1"/>
</dbReference>
<keyword evidence="8" id="KW-1015">Disulfide bond</keyword>